<dbReference type="GeneID" id="26646138"/>
<dbReference type="Proteomes" id="UP000015096">
    <property type="component" value="Segment"/>
</dbReference>
<evidence type="ECO:0000313" key="1">
    <source>
        <dbReference type="EMBL" id="AGR47505.1"/>
    </source>
</evidence>
<organism evidence="1 2">
    <name type="scientific">Brevibacillus phage Abouo</name>
    <dbReference type="NCBI Taxonomy" id="1296661"/>
    <lineage>
        <taxon>Viruses</taxon>
        <taxon>Duplodnaviria</taxon>
        <taxon>Heunggongvirae</taxon>
        <taxon>Uroviricota</taxon>
        <taxon>Caudoviricetes</taxon>
        <taxon>Abouovirus</taxon>
        <taxon>Abouovirus abouo</taxon>
    </lineage>
</organism>
<dbReference type="KEGG" id="vg:26646138"/>
<accession>S5MP07</accession>
<proteinExistence type="predicted"/>
<evidence type="ECO:0000313" key="2">
    <source>
        <dbReference type="Proteomes" id="UP000015096"/>
    </source>
</evidence>
<name>S5MP07_9CAUD</name>
<sequence length="91" mass="10577">MGYISAKKANKLAGEGKFKGRPLYIACEEYDFIWLESEIDEVRQLWREDESIASIAKKIKRDIDEVTLLIVDQIRHGMIRKRKGSLLEHVS</sequence>
<dbReference type="OrthoDB" id="17659at10239"/>
<gene>
    <name evidence="1" type="ORF">ABOUO_74</name>
</gene>
<dbReference type="RefSeq" id="YP_009220131.1">
    <property type="nucleotide sequence ID" value="NC_029029.1"/>
</dbReference>
<protein>
    <submittedName>
        <fullName evidence="1">Uncharacterized protein</fullName>
    </submittedName>
</protein>
<dbReference type="EMBL" id="KC595517">
    <property type="protein sequence ID" value="AGR47505.1"/>
    <property type="molecule type" value="Genomic_DNA"/>
</dbReference>
<keyword evidence="2" id="KW-1185">Reference proteome</keyword>
<reference evidence="1 2" key="1">
    <citation type="journal article" date="2013" name="Genome Announc.">
        <title>Complete Genome Sequences of Five Paenibacillus larvae Bacteriophages.</title>
        <authorList>
            <person name="Sheflo M.A."/>
            <person name="Gardner A.V."/>
            <person name="Merrill B.D."/>
            <person name="Fisher J.N."/>
            <person name="Lunt B.L."/>
            <person name="Breakwell D.P."/>
            <person name="Grose J.H."/>
            <person name="Burnett S.H."/>
        </authorList>
    </citation>
    <scope>NUCLEOTIDE SEQUENCE [LARGE SCALE GENOMIC DNA]</scope>
</reference>